<proteinExistence type="predicted"/>
<evidence type="ECO:0000313" key="2">
    <source>
        <dbReference type="EMBL" id="MEK0082140.1"/>
    </source>
</evidence>
<feature type="transmembrane region" description="Helical" evidence="1">
    <location>
        <begin position="220"/>
        <end position="238"/>
    </location>
</feature>
<keyword evidence="1" id="KW-1133">Transmembrane helix</keyword>
<comment type="caution">
    <text evidence="2">The sequence shown here is derived from an EMBL/GenBank/DDBJ whole genome shotgun (WGS) entry which is preliminary data.</text>
</comment>
<feature type="transmembrane region" description="Helical" evidence="1">
    <location>
        <begin position="150"/>
        <end position="173"/>
    </location>
</feature>
<feature type="transmembrane region" description="Helical" evidence="1">
    <location>
        <begin position="36"/>
        <end position="60"/>
    </location>
</feature>
<evidence type="ECO:0000256" key="1">
    <source>
        <dbReference type="SAM" id="Phobius"/>
    </source>
</evidence>
<dbReference type="Proteomes" id="UP001375743">
    <property type="component" value="Unassembled WGS sequence"/>
</dbReference>
<keyword evidence="1" id="KW-0472">Membrane</keyword>
<organism evidence="2 3">
    <name type="scientific">Benzoatithermus flavus</name>
    <dbReference type="NCBI Taxonomy" id="3108223"/>
    <lineage>
        <taxon>Bacteria</taxon>
        <taxon>Pseudomonadati</taxon>
        <taxon>Pseudomonadota</taxon>
        <taxon>Alphaproteobacteria</taxon>
        <taxon>Geminicoccales</taxon>
        <taxon>Geminicoccaceae</taxon>
        <taxon>Benzoatithermus</taxon>
    </lineage>
</organism>
<feature type="transmembrane region" description="Helical" evidence="1">
    <location>
        <begin position="112"/>
        <end position="130"/>
    </location>
</feature>
<feature type="transmembrane region" description="Helical" evidence="1">
    <location>
        <begin position="180"/>
        <end position="200"/>
    </location>
</feature>
<evidence type="ECO:0000313" key="3">
    <source>
        <dbReference type="Proteomes" id="UP001375743"/>
    </source>
</evidence>
<dbReference type="EMBL" id="JBBLZC010000002">
    <property type="protein sequence ID" value="MEK0082140.1"/>
    <property type="molecule type" value="Genomic_DNA"/>
</dbReference>
<reference evidence="2 3" key="1">
    <citation type="submission" date="2024-01" db="EMBL/GenBank/DDBJ databases">
        <title>Multi-omics insights into the function and evolution of sodium benzoate biodegradation pathways in Benzoatithermus flavus gen. nov., sp. nov. from hot spring.</title>
        <authorList>
            <person name="Hu C.-J."/>
            <person name="Li W.-J."/>
        </authorList>
    </citation>
    <scope>NUCLEOTIDE SEQUENCE [LARGE SCALE GENOMIC DNA]</scope>
    <source>
        <strain evidence="2 3">SYSU G07066</strain>
    </source>
</reference>
<feature type="transmembrane region" description="Helical" evidence="1">
    <location>
        <begin position="80"/>
        <end position="100"/>
    </location>
</feature>
<protein>
    <submittedName>
        <fullName evidence="2">Uncharacterized protein</fullName>
    </submittedName>
</protein>
<gene>
    <name evidence="2" type="ORF">U1T56_03175</name>
</gene>
<keyword evidence="3" id="KW-1185">Reference proteome</keyword>
<sequence>MTLLAPFHGTVPPASELPAGTAAMPDDLRLRPATVFAWHLAIIALLALAGTIVVVAALSFHREYLFGLRHLFDLDRENNVPTMASTMGLLAAAALLAVVARDERRRASPLRHHWTALAMGFVLLALDEGASLHELFNGPVRGVLHEPGFAAAWVLVGGGGAILVGLAFLPFLLRIRPETARLFILAGVIFLGGAIGLEAIGSEILEHWPRMSYPFQIEAIIEETLEMVGIACFVLALLRELQWRGISLTIRFG</sequence>
<accession>A0ABU8XNY2</accession>
<name>A0ABU8XNY2_9PROT</name>
<dbReference type="RefSeq" id="WP_418157990.1">
    <property type="nucleotide sequence ID" value="NZ_JBBLZC010000002.1"/>
</dbReference>
<keyword evidence="1" id="KW-0812">Transmembrane</keyword>